<evidence type="ECO:0000313" key="3">
    <source>
        <dbReference type="Proteomes" id="UP000553766"/>
    </source>
</evidence>
<organism evidence="2 3">
    <name type="scientific">Rubricella aquisinus</name>
    <dbReference type="NCBI Taxonomy" id="2028108"/>
    <lineage>
        <taxon>Bacteria</taxon>
        <taxon>Pseudomonadati</taxon>
        <taxon>Pseudomonadota</taxon>
        <taxon>Alphaproteobacteria</taxon>
        <taxon>Rhodobacterales</taxon>
        <taxon>Paracoccaceae</taxon>
        <taxon>Rubricella</taxon>
    </lineage>
</organism>
<evidence type="ECO:0000313" key="2">
    <source>
        <dbReference type="EMBL" id="MBB5515468.1"/>
    </source>
</evidence>
<gene>
    <name evidence="2" type="ORF">FHS89_001480</name>
</gene>
<dbReference type="EMBL" id="JACIJS010000004">
    <property type="protein sequence ID" value="MBB5515468.1"/>
    <property type="molecule type" value="Genomic_DNA"/>
</dbReference>
<proteinExistence type="predicted"/>
<name>A0A840WK46_9RHOB</name>
<dbReference type="RefSeq" id="WP_184010113.1">
    <property type="nucleotide sequence ID" value="NZ_JACIJS010000004.1"/>
</dbReference>
<keyword evidence="3" id="KW-1185">Reference proteome</keyword>
<reference evidence="2 3" key="1">
    <citation type="submission" date="2020-08" db="EMBL/GenBank/DDBJ databases">
        <title>Genomic Encyclopedia of Type Strains, Phase IV (KMG-IV): sequencing the most valuable type-strain genomes for metagenomic binning, comparative biology and taxonomic classification.</title>
        <authorList>
            <person name="Goeker M."/>
        </authorList>
    </citation>
    <scope>NUCLEOTIDE SEQUENCE [LARGE SCALE GENOMIC DNA]</scope>
    <source>
        <strain evidence="2 3">DSM 103377</strain>
    </source>
</reference>
<accession>A0A840WK46</accession>
<comment type="caution">
    <text evidence="2">The sequence shown here is derived from an EMBL/GenBank/DDBJ whole genome shotgun (WGS) entry which is preliminary data.</text>
</comment>
<evidence type="ECO:0000256" key="1">
    <source>
        <dbReference type="SAM" id="SignalP"/>
    </source>
</evidence>
<dbReference type="Pfam" id="PF09916">
    <property type="entry name" value="DUF2145"/>
    <property type="match status" value="1"/>
</dbReference>
<protein>
    <recommendedName>
        <fullName evidence="4">DUF2145 domain-containing protein</fullName>
    </recommendedName>
</protein>
<keyword evidence="1" id="KW-0732">Signal</keyword>
<feature type="signal peptide" evidence="1">
    <location>
        <begin position="1"/>
        <end position="22"/>
    </location>
</feature>
<feature type="chain" id="PRO_5032846494" description="DUF2145 domain-containing protein" evidence="1">
    <location>
        <begin position="23"/>
        <end position="266"/>
    </location>
</feature>
<sequence length="266" mass="28946">MKRLFAALTLALSAAVPSLAWAGSTEGDKPILPTEEIAAFADDVQHSLAAHGAHVAIVGRVGRDPDVLPDGIEYTHVAFWVYSQIKEADGSTGTGYRVYNLYQGIDNDTRSSLVQEDPARFFSGVYELNAGIIIPDPRMQERLLDVIASPTYAALHNPNYAVLANPRSTTYQNCTEHTLDVIMAGVYQTDDIPQIKANVAAYFDPQHVQIGGMKRLFAPAMSAAFTTSDHDDRIETATFRSIARFMEDNALSSVVYSLHPDGQLGG</sequence>
<dbReference type="AlphaFoldDB" id="A0A840WK46"/>
<evidence type="ECO:0008006" key="4">
    <source>
        <dbReference type="Google" id="ProtNLM"/>
    </source>
</evidence>
<dbReference type="Proteomes" id="UP000553766">
    <property type="component" value="Unassembled WGS sequence"/>
</dbReference>
<dbReference type="InterPro" id="IPR014547">
    <property type="entry name" value="UCP028477"/>
</dbReference>